<dbReference type="Gene3D" id="4.10.320.10">
    <property type="entry name" value="E3-binding domain"/>
    <property type="match status" value="1"/>
</dbReference>
<evidence type="ECO:0000313" key="3">
    <source>
        <dbReference type="Proteomes" id="UP001164693"/>
    </source>
</evidence>
<keyword evidence="3" id="KW-1185">Reference proteome</keyword>
<dbReference type="Proteomes" id="UP001164693">
    <property type="component" value="Chromosome"/>
</dbReference>
<protein>
    <submittedName>
        <fullName evidence="2">Lsr2 family protein</fullName>
    </submittedName>
</protein>
<organism evidence="2 3">
    <name type="scientific">Jatrophihabitans cynanchi</name>
    <dbReference type="NCBI Taxonomy" id="2944128"/>
    <lineage>
        <taxon>Bacteria</taxon>
        <taxon>Bacillati</taxon>
        <taxon>Actinomycetota</taxon>
        <taxon>Actinomycetes</taxon>
        <taxon>Jatrophihabitantales</taxon>
        <taxon>Jatrophihabitantaceae</taxon>
        <taxon>Jatrophihabitans</taxon>
    </lineage>
</organism>
<dbReference type="EMBL" id="CP097463">
    <property type="protein sequence ID" value="WAX58538.1"/>
    <property type="molecule type" value="Genomic_DNA"/>
</dbReference>
<dbReference type="InterPro" id="IPR036086">
    <property type="entry name" value="ParB/Sulfiredoxin_sf"/>
</dbReference>
<dbReference type="RefSeq" id="WP_269445077.1">
    <property type="nucleotide sequence ID" value="NZ_CP097463.1"/>
</dbReference>
<name>A0ABY7K109_9ACTN</name>
<reference evidence="2" key="1">
    <citation type="submission" date="2022-05" db="EMBL/GenBank/DDBJ databases">
        <title>Jatrophihabitans sp. SB3-54 whole genome sequence.</title>
        <authorList>
            <person name="Suh M.K."/>
            <person name="Eom M.K."/>
            <person name="Kim J.S."/>
            <person name="Kim H.S."/>
            <person name="Do H.E."/>
            <person name="Shin Y.K."/>
            <person name="Lee J.-S."/>
        </authorList>
    </citation>
    <scope>NUCLEOTIDE SEQUENCE</scope>
    <source>
        <strain evidence="2">SB3-54</strain>
    </source>
</reference>
<sequence length="402" mass="44068">MTSTAPQPAAPPPGTYITALPVAALFADPTYQRDLDEPRVAKMSGEYDHTLLGVLEVSERDDGRFAILDGQHRWATVARINGEHAHVVCNVHAGLSIEDEACLFHEIDTSRRNHTWWDRWRARRGMADSTVLAIDEVLHRHQLQVNPAPADGNIRATKALETIVDDLGGLQMLDNVLIVLTSAFGRSVDAFDGGIMQGVALVLGHYDADELHGERLVAQLSAIAPRQLRARAVALREAHRGTVPRLSAAVIVERYNAARGCHLEPFFTRVPSASKAGAAWNRERKERAAIRRWAEQNGYDLARTRNIPPSVRRAYQRAQATAGDPSPDQPGCGDSCPTPRAGAAEVDPFEGEESPEVGVPDRAGIMRAFERGRGVRFVMDAWGLDYQTAQALLHVFHASRAA</sequence>
<gene>
    <name evidence="2" type="ORF">M6B22_07175</name>
</gene>
<accession>A0ABY7K109</accession>
<dbReference type="InterPro" id="IPR046681">
    <property type="entry name" value="DUF6551"/>
</dbReference>
<dbReference type="InterPro" id="IPR036625">
    <property type="entry name" value="E3-bd_dom_sf"/>
</dbReference>
<evidence type="ECO:0000313" key="2">
    <source>
        <dbReference type="EMBL" id="WAX58538.1"/>
    </source>
</evidence>
<proteinExistence type="predicted"/>
<evidence type="ECO:0000256" key="1">
    <source>
        <dbReference type="SAM" id="MobiDB-lite"/>
    </source>
</evidence>
<feature type="region of interest" description="Disordered" evidence="1">
    <location>
        <begin position="313"/>
        <end position="359"/>
    </location>
</feature>
<dbReference type="Pfam" id="PF20188">
    <property type="entry name" value="DUF6551"/>
    <property type="match status" value="1"/>
</dbReference>
<dbReference type="SUPFAM" id="SSF110849">
    <property type="entry name" value="ParB/Sulfiredoxin"/>
    <property type="match status" value="1"/>
</dbReference>